<proteinExistence type="predicted"/>
<evidence type="ECO:0000313" key="1">
    <source>
        <dbReference type="EMBL" id="VFJ93660.1"/>
    </source>
</evidence>
<dbReference type="EMBL" id="CAADFF010000123">
    <property type="protein sequence ID" value="VFJ98580.1"/>
    <property type="molecule type" value="Genomic_DNA"/>
</dbReference>
<reference evidence="1" key="1">
    <citation type="submission" date="2019-02" db="EMBL/GenBank/DDBJ databases">
        <authorList>
            <person name="Gruber-Vodicka R. H."/>
            <person name="Seah K. B. B."/>
        </authorList>
    </citation>
    <scope>NUCLEOTIDE SEQUENCE</scope>
    <source>
        <strain evidence="1">BECK_M6</strain>
        <strain evidence="2">BECK_M7</strain>
    </source>
</reference>
<gene>
    <name evidence="1" type="ORF">BECKLFY1418A_GA0070994_10338</name>
    <name evidence="2" type="ORF">BECKLFY1418B_GA0070995_11239</name>
</gene>
<protein>
    <submittedName>
        <fullName evidence="1">Uncharacterized protein</fullName>
    </submittedName>
</protein>
<name>A0A450UMF9_9GAMM</name>
<organism evidence="1">
    <name type="scientific">Candidatus Kentrum sp. LFY</name>
    <dbReference type="NCBI Taxonomy" id="2126342"/>
    <lineage>
        <taxon>Bacteria</taxon>
        <taxon>Pseudomonadati</taxon>
        <taxon>Pseudomonadota</taxon>
        <taxon>Gammaproteobacteria</taxon>
        <taxon>Candidatus Kentrum</taxon>
    </lineage>
</organism>
<accession>A0A450UMF9</accession>
<dbReference type="AlphaFoldDB" id="A0A450UMF9"/>
<sequence length="79" mass="8712">MVTFGPGVVAYCEVLSARPQDSERGGLQVKAWRGCARKFYLKTNGIHEIDYAFVGCTERGCISAKMGGDNTKNDIVHMR</sequence>
<dbReference type="EMBL" id="CAADFH010000033">
    <property type="protein sequence ID" value="VFJ93660.1"/>
    <property type="molecule type" value="Genomic_DNA"/>
</dbReference>
<evidence type="ECO:0000313" key="2">
    <source>
        <dbReference type="EMBL" id="VFJ98580.1"/>
    </source>
</evidence>